<organism evidence="2 3">
    <name type="scientific">Aphis craccivora</name>
    <name type="common">Cowpea aphid</name>
    <dbReference type="NCBI Taxonomy" id="307492"/>
    <lineage>
        <taxon>Eukaryota</taxon>
        <taxon>Metazoa</taxon>
        <taxon>Ecdysozoa</taxon>
        <taxon>Arthropoda</taxon>
        <taxon>Hexapoda</taxon>
        <taxon>Insecta</taxon>
        <taxon>Pterygota</taxon>
        <taxon>Neoptera</taxon>
        <taxon>Paraneoptera</taxon>
        <taxon>Hemiptera</taxon>
        <taxon>Sternorrhyncha</taxon>
        <taxon>Aphidomorpha</taxon>
        <taxon>Aphidoidea</taxon>
        <taxon>Aphididae</taxon>
        <taxon>Aphidini</taxon>
        <taxon>Aphis</taxon>
        <taxon>Aphis</taxon>
    </lineage>
</organism>
<reference evidence="2 3" key="1">
    <citation type="submission" date="2019-08" db="EMBL/GenBank/DDBJ databases">
        <title>Whole genome of Aphis craccivora.</title>
        <authorList>
            <person name="Voronova N.V."/>
            <person name="Shulinski R.S."/>
            <person name="Bandarenka Y.V."/>
            <person name="Zhorov D.G."/>
            <person name="Warner D."/>
        </authorList>
    </citation>
    <scope>NUCLEOTIDE SEQUENCE [LARGE SCALE GENOMIC DNA]</scope>
    <source>
        <strain evidence="2">180601</strain>
        <tissue evidence="2">Whole Body</tissue>
    </source>
</reference>
<feature type="transmembrane region" description="Helical" evidence="1">
    <location>
        <begin position="97"/>
        <end position="115"/>
    </location>
</feature>
<dbReference type="EMBL" id="VUJU01003710">
    <property type="protein sequence ID" value="KAF0756985.1"/>
    <property type="molecule type" value="Genomic_DNA"/>
</dbReference>
<evidence type="ECO:0000313" key="2">
    <source>
        <dbReference type="EMBL" id="KAF0756985.1"/>
    </source>
</evidence>
<keyword evidence="1" id="KW-0812">Transmembrane</keyword>
<keyword evidence="1" id="KW-1133">Transmembrane helix</keyword>
<keyword evidence="3" id="KW-1185">Reference proteome</keyword>
<dbReference type="OrthoDB" id="6159421at2759"/>
<protein>
    <submittedName>
        <fullName evidence="2">Dimer Tnp hAT domain-containing protein</fullName>
    </submittedName>
</protein>
<evidence type="ECO:0000256" key="1">
    <source>
        <dbReference type="SAM" id="Phobius"/>
    </source>
</evidence>
<dbReference type="Proteomes" id="UP000478052">
    <property type="component" value="Unassembled WGS sequence"/>
</dbReference>
<keyword evidence="1" id="KW-0472">Membrane</keyword>
<proteinExistence type="predicted"/>
<evidence type="ECO:0000313" key="3">
    <source>
        <dbReference type="Proteomes" id="UP000478052"/>
    </source>
</evidence>
<feature type="transmembrane region" description="Helical" evidence="1">
    <location>
        <begin position="21"/>
        <end position="38"/>
    </location>
</feature>
<comment type="caution">
    <text evidence="2">The sequence shown here is derived from an EMBL/GenBank/DDBJ whole genome shotgun (WGS) entry which is preliminary data.</text>
</comment>
<name>A0A6G0YJ37_APHCR</name>
<gene>
    <name evidence="2" type="ORF">FWK35_00012399</name>
</gene>
<accession>A0A6G0YJ37</accession>
<dbReference type="AlphaFoldDB" id="A0A6G0YJ37"/>
<sequence>MIRRCDIRNMVFICRLNQYFLNVRVVITDLNEIIIYLYREILLCFLKREYVTQTKLYRINPKNGQFQLIDGQLYLGVKVMSHIDDQNVIANNMWSKIFFEVYTILIYVLDISYFYKQQRLKYKKRYYMVGIILSKLSTLKPENYFSLEY</sequence>